<sequence>MPNAPPVPAPAPALVRALDWGRRACGRAVDPPPAVLPLGTGPL</sequence>
<gene>
    <name evidence="1" type="ORF">ACFP3R_18195</name>
</gene>
<accession>A0ABW1P7J1</accession>
<dbReference type="RefSeq" id="WP_380637407.1">
    <property type="nucleotide sequence ID" value="NZ_JBHSQO010000016.1"/>
</dbReference>
<keyword evidence="2" id="KW-1185">Reference proteome</keyword>
<evidence type="ECO:0000313" key="2">
    <source>
        <dbReference type="Proteomes" id="UP001596220"/>
    </source>
</evidence>
<dbReference type="EMBL" id="JBHSQO010000016">
    <property type="protein sequence ID" value="MFC6091211.1"/>
    <property type="molecule type" value="Genomic_DNA"/>
</dbReference>
<protein>
    <submittedName>
        <fullName evidence="1">Uncharacterized protein</fullName>
    </submittedName>
</protein>
<reference evidence="2" key="1">
    <citation type="journal article" date="2019" name="Int. J. Syst. Evol. Microbiol.">
        <title>The Global Catalogue of Microorganisms (GCM) 10K type strain sequencing project: providing services to taxonomists for standard genome sequencing and annotation.</title>
        <authorList>
            <consortium name="The Broad Institute Genomics Platform"/>
            <consortium name="The Broad Institute Genome Sequencing Center for Infectious Disease"/>
            <person name="Wu L."/>
            <person name="Ma J."/>
        </authorList>
    </citation>
    <scope>NUCLEOTIDE SEQUENCE [LARGE SCALE GENOMIC DNA]</scope>
    <source>
        <strain evidence="2">CGMCC 4.7246</strain>
    </source>
</reference>
<proteinExistence type="predicted"/>
<comment type="caution">
    <text evidence="1">The sequence shown here is derived from an EMBL/GenBank/DDBJ whole genome shotgun (WGS) entry which is preliminary data.</text>
</comment>
<organism evidence="1 2">
    <name type="scientific">Saccharothrix lopnurensis</name>
    <dbReference type="NCBI Taxonomy" id="1670621"/>
    <lineage>
        <taxon>Bacteria</taxon>
        <taxon>Bacillati</taxon>
        <taxon>Actinomycetota</taxon>
        <taxon>Actinomycetes</taxon>
        <taxon>Pseudonocardiales</taxon>
        <taxon>Pseudonocardiaceae</taxon>
        <taxon>Saccharothrix</taxon>
    </lineage>
</organism>
<name>A0ABW1P7J1_9PSEU</name>
<evidence type="ECO:0000313" key="1">
    <source>
        <dbReference type="EMBL" id="MFC6091211.1"/>
    </source>
</evidence>
<dbReference type="Proteomes" id="UP001596220">
    <property type="component" value="Unassembled WGS sequence"/>
</dbReference>